<dbReference type="PROSITE" id="PS51918">
    <property type="entry name" value="RADICAL_SAM"/>
    <property type="match status" value="1"/>
</dbReference>
<dbReference type="PANTHER" id="PTHR43409">
    <property type="entry name" value="ANAEROBIC MAGNESIUM-PROTOPORPHYRIN IX MONOMETHYL ESTER CYCLASE-RELATED"/>
    <property type="match status" value="1"/>
</dbReference>
<keyword evidence="4" id="KW-0408">Iron</keyword>
<dbReference type="InterPro" id="IPR034530">
    <property type="entry name" value="HpnP-like"/>
</dbReference>
<proteinExistence type="predicted"/>
<dbReference type="SMART" id="SM00729">
    <property type="entry name" value="Elp3"/>
    <property type="match status" value="1"/>
</dbReference>
<evidence type="ECO:0000259" key="6">
    <source>
        <dbReference type="PROSITE" id="PS51918"/>
    </source>
</evidence>
<dbReference type="Pfam" id="PF04055">
    <property type="entry name" value="Radical_SAM"/>
    <property type="match status" value="1"/>
</dbReference>
<gene>
    <name evidence="7" type="ORF">WA1_15705</name>
</gene>
<dbReference type="CDD" id="cd01335">
    <property type="entry name" value="Radical_SAM"/>
    <property type="match status" value="1"/>
</dbReference>
<dbReference type="SFLD" id="SFLDG01082">
    <property type="entry name" value="B12-binding_domain_containing"/>
    <property type="match status" value="1"/>
</dbReference>
<dbReference type="AlphaFoldDB" id="A0A139X9Y4"/>
<evidence type="ECO:0000313" key="7">
    <source>
        <dbReference type="EMBL" id="KYC41501.1"/>
    </source>
</evidence>
<evidence type="ECO:0000256" key="2">
    <source>
        <dbReference type="ARBA" id="ARBA00022691"/>
    </source>
</evidence>
<dbReference type="Gene3D" id="3.80.30.20">
    <property type="entry name" value="tm_1862 like domain"/>
    <property type="match status" value="1"/>
</dbReference>
<dbReference type="GO" id="GO:0046872">
    <property type="term" value="F:metal ion binding"/>
    <property type="evidence" value="ECO:0007669"/>
    <property type="project" value="UniProtKB-KW"/>
</dbReference>
<evidence type="ECO:0000256" key="4">
    <source>
        <dbReference type="ARBA" id="ARBA00023004"/>
    </source>
</evidence>
<sequence length="526" mass="60422">MRILLVYPIFPKTFWSYEKILELVNRKVLLPPLGLVTVAAILPQEWEFKLVDRNIRPVTEEEWAWADVCIFSAMIVQKQDLLAQIREAKRRGKLVAVGGPYPTSVPHEVQGVGADFLILDEGEITLPMFVEAIQRGETSGTFRATEKPDVTTTPIPRFDLLEFGAYDMMSVQFSRGCPFQCEFCDIIVLYGRKPRTKTPAQLLAELDYLYELGWRRGVFMVDDNFIGNKRNVKLLLNALKVWMAEHNYPFRFDTEASIDLAEDPELMKLMVECGFAAVFLGIETPDEDSLQLTKKFQNTRSSLTEAVHSIIKAGLRPMAGFIIGFDGEKSGAGNRIVRFAEQAAIPSTTFAMLQALPNTALWHRLSQEGRLRDNKDGNINQTTLMNFLPTRPLEDIAREYIDAFCTLYDPVQYLDRTYRCFLMMGTSTWTSPFKMPEWVVVKALLLVIWRQGIKRETRWKFWHHLFSIIKRNPRVAEHYLATCAHNEHFLEYRQIVREQIESQLAEYLAQGTEKPYAVVNELVVSG</sequence>
<dbReference type="InterPro" id="IPR051198">
    <property type="entry name" value="BchE-like"/>
</dbReference>
<dbReference type="InterPro" id="IPR006158">
    <property type="entry name" value="Cobalamin-bd"/>
</dbReference>
<dbReference type="InterPro" id="IPR034466">
    <property type="entry name" value="Methyltransferase_Class_B"/>
</dbReference>
<dbReference type="Pfam" id="PF02310">
    <property type="entry name" value="B12-binding"/>
    <property type="match status" value="1"/>
</dbReference>
<dbReference type="GO" id="GO:0051536">
    <property type="term" value="F:iron-sulfur cluster binding"/>
    <property type="evidence" value="ECO:0007669"/>
    <property type="project" value="UniProtKB-KW"/>
</dbReference>
<evidence type="ECO:0000256" key="3">
    <source>
        <dbReference type="ARBA" id="ARBA00022723"/>
    </source>
</evidence>
<dbReference type="InterPro" id="IPR025274">
    <property type="entry name" value="DUF4070"/>
</dbReference>
<dbReference type="InterPro" id="IPR023404">
    <property type="entry name" value="rSAM_horseshoe"/>
</dbReference>
<dbReference type="GO" id="GO:0031419">
    <property type="term" value="F:cobalamin binding"/>
    <property type="evidence" value="ECO:0007669"/>
    <property type="project" value="InterPro"/>
</dbReference>
<protein>
    <submittedName>
        <fullName evidence="7">Radical SAM protein</fullName>
    </submittedName>
</protein>
<keyword evidence="8" id="KW-1185">Reference proteome</keyword>
<dbReference type="PANTHER" id="PTHR43409:SF3">
    <property type="entry name" value="HYPOTHETICAL METHYLTRANSFERASE"/>
    <property type="match status" value="1"/>
</dbReference>
<comment type="cofactor">
    <cofactor evidence="1">
        <name>[4Fe-4S] cluster</name>
        <dbReference type="ChEBI" id="CHEBI:49883"/>
    </cofactor>
</comment>
<dbReference type="Proteomes" id="UP000076925">
    <property type="component" value="Unassembled WGS sequence"/>
</dbReference>
<organism evidence="7 8">
    <name type="scientific">Scytonema hofmannii PCC 7110</name>
    <dbReference type="NCBI Taxonomy" id="128403"/>
    <lineage>
        <taxon>Bacteria</taxon>
        <taxon>Bacillati</taxon>
        <taxon>Cyanobacteriota</taxon>
        <taxon>Cyanophyceae</taxon>
        <taxon>Nostocales</taxon>
        <taxon>Scytonemataceae</taxon>
        <taxon>Scytonema</taxon>
    </lineage>
</organism>
<dbReference type="SFLD" id="SFLDF00303">
    <property type="entry name" value="hopanoid_C2-methyltransferase"/>
    <property type="match status" value="1"/>
</dbReference>
<dbReference type="Gene3D" id="3.40.50.280">
    <property type="entry name" value="Cobalamin-binding domain"/>
    <property type="match status" value="1"/>
</dbReference>
<name>A0A139X9Y4_9CYAN</name>
<dbReference type="InterPro" id="IPR007197">
    <property type="entry name" value="rSAM"/>
</dbReference>
<evidence type="ECO:0000313" key="8">
    <source>
        <dbReference type="Proteomes" id="UP000076925"/>
    </source>
</evidence>
<dbReference type="InterPro" id="IPR058240">
    <property type="entry name" value="rSAM_sf"/>
</dbReference>
<dbReference type="SFLD" id="SFLDS00029">
    <property type="entry name" value="Radical_SAM"/>
    <property type="match status" value="1"/>
</dbReference>
<accession>A0A139X9Y4</accession>
<evidence type="ECO:0000256" key="1">
    <source>
        <dbReference type="ARBA" id="ARBA00001966"/>
    </source>
</evidence>
<dbReference type="RefSeq" id="WP_017749434.1">
    <property type="nucleotide sequence ID" value="NZ_KQ976354.1"/>
</dbReference>
<dbReference type="OrthoDB" id="9801424at2"/>
<comment type="caution">
    <text evidence="7">The sequence shown here is derived from an EMBL/GenBank/DDBJ whole genome shotgun (WGS) entry which is preliminary data.</text>
</comment>
<dbReference type="GO" id="GO:0005829">
    <property type="term" value="C:cytosol"/>
    <property type="evidence" value="ECO:0007669"/>
    <property type="project" value="TreeGrafter"/>
</dbReference>
<reference evidence="7 8" key="1">
    <citation type="journal article" date="2013" name="Genome Biol. Evol.">
        <title>Genomes of Stigonematalean cyanobacteria (subsection V) and the evolution of oxygenic photosynthesis from prokaryotes to plastids.</title>
        <authorList>
            <person name="Dagan T."/>
            <person name="Roettger M."/>
            <person name="Stucken K."/>
            <person name="Landan G."/>
            <person name="Koch R."/>
            <person name="Major P."/>
            <person name="Gould S.B."/>
            <person name="Goremykin V.V."/>
            <person name="Rippka R."/>
            <person name="Tandeau de Marsac N."/>
            <person name="Gugger M."/>
            <person name="Lockhart P.J."/>
            <person name="Allen J.F."/>
            <person name="Brune I."/>
            <person name="Maus I."/>
            <person name="Puhler A."/>
            <person name="Martin W.F."/>
        </authorList>
    </citation>
    <scope>NUCLEOTIDE SEQUENCE [LARGE SCALE GENOMIC DNA]</scope>
    <source>
        <strain evidence="7 8">PCC 7110</strain>
    </source>
</reference>
<keyword evidence="5" id="KW-0411">Iron-sulfur</keyword>
<dbReference type="Pfam" id="PF13282">
    <property type="entry name" value="DUF4070"/>
    <property type="match status" value="1"/>
</dbReference>
<dbReference type="SUPFAM" id="SSF102114">
    <property type="entry name" value="Radical SAM enzymes"/>
    <property type="match status" value="1"/>
</dbReference>
<dbReference type="GO" id="GO:0003824">
    <property type="term" value="F:catalytic activity"/>
    <property type="evidence" value="ECO:0007669"/>
    <property type="project" value="InterPro"/>
</dbReference>
<keyword evidence="2" id="KW-0949">S-adenosyl-L-methionine</keyword>
<feature type="domain" description="Radical SAM core" evidence="6">
    <location>
        <begin position="163"/>
        <end position="391"/>
    </location>
</feature>
<evidence type="ECO:0000256" key="5">
    <source>
        <dbReference type="ARBA" id="ARBA00023014"/>
    </source>
</evidence>
<dbReference type="STRING" id="128403.WA1_15705"/>
<keyword evidence="3" id="KW-0479">Metal-binding</keyword>
<dbReference type="InterPro" id="IPR006638">
    <property type="entry name" value="Elp3/MiaA/NifB-like_rSAM"/>
</dbReference>
<dbReference type="EMBL" id="ANNX02000020">
    <property type="protein sequence ID" value="KYC41501.1"/>
    <property type="molecule type" value="Genomic_DNA"/>
</dbReference>
<dbReference type="SFLD" id="SFLDG01123">
    <property type="entry name" value="methyltransferase_(Class_B)"/>
    <property type="match status" value="1"/>
</dbReference>
<dbReference type="CDD" id="cd02068">
    <property type="entry name" value="radical_SAM_B12_BD"/>
    <property type="match status" value="1"/>
</dbReference>